<dbReference type="PANTHER" id="PTHR10132">
    <property type="entry name" value="ALPHA-/EPSILON-SARCOGLYCAN FAMILY MEMBER"/>
    <property type="match status" value="1"/>
</dbReference>
<keyword evidence="4" id="KW-1133">Transmembrane helix</keyword>
<feature type="domain" description="Sarcoglycan alpha/epsilon N-terminal" evidence="5">
    <location>
        <begin position="40"/>
        <end position="109"/>
    </location>
</feature>
<dbReference type="AlphaFoldDB" id="A0A5C6PUE3"/>
<dbReference type="InterPro" id="IPR048346">
    <property type="entry name" value="Sarcoglycan_N"/>
</dbReference>
<dbReference type="SUPFAM" id="SSF49313">
    <property type="entry name" value="Cadherin-like"/>
    <property type="match status" value="1"/>
</dbReference>
<gene>
    <name evidence="7" type="ORF">D4764_01G0020250</name>
</gene>
<evidence type="ECO:0000256" key="1">
    <source>
        <dbReference type="ARBA" id="ARBA00004370"/>
    </source>
</evidence>
<evidence type="ECO:0000313" key="7">
    <source>
        <dbReference type="EMBL" id="TWW82210.1"/>
    </source>
</evidence>
<accession>A0A5C6PUE3</accession>
<proteinExistence type="predicted"/>
<dbReference type="InterPro" id="IPR015919">
    <property type="entry name" value="Cadherin-like_sf"/>
</dbReference>
<dbReference type="InterPro" id="IPR008908">
    <property type="entry name" value="Sarcoglycan_alpha/epsilon"/>
</dbReference>
<dbReference type="EMBL" id="RHFK02000001">
    <property type="protein sequence ID" value="TWW82210.1"/>
    <property type="molecule type" value="Genomic_DNA"/>
</dbReference>
<evidence type="ECO:0000256" key="4">
    <source>
        <dbReference type="SAM" id="Phobius"/>
    </source>
</evidence>
<keyword evidence="4" id="KW-0812">Transmembrane</keyword>
<evidence type="ECO:0000256" key="2">
    <source>
        <dbReference type="ARBA" id="ARBA00023136"/>
    </source>
</evidence>
<dbReference type="GO" id="GO:0005509">
    <property type="term" value="F:calcium ion binding"/>
    <property type="evidence" value="ECO:0007669"/>
    <property type="project" value="InterPro"/>
</dbReference>
<feature type="domain" description="Sarcoglycan alpha/epsilon second" evidence="6">
    <location>
        <begin position="176"/>
        <end position="257"/>
    </location>
</feature>
<dbReference type="Pfam" id="PF05510">
    <property type="entry name" value="Sarcoglycan_2"/>
    <property type="match status" value="1"/>
</dbReference>
<evidence type="ECO:0000259" key="6">
    <source>
        <dbReference type="Pfam" id="PF20989"/>
    </source>
</evidence>
<evidence type="ECO:0000313" key="8">
    <source>
        <dbReference type="Proteomes" id="UP000324091"/>
    </source>
</evidence>
<keyword evidence="2 4" id="KW-0472">Membrane</keyword>
<feature type="transmembrane region" description="Helical" evidence="4">
    <location>
        <begin position="336"/>
        <end position="359"/>
    </location>
</feature>
<dbReference type="GO" id="GO:0016012">
    <property type="term" value="C:sarcoglycan complex"/>
    <property type="evidence" value="ECO:0007669"/>
    <property type="project" value="InterPro"/>
</dbReference>
<dbReference type="PANTHER" id="PTHR10132:SF16">
    <property type="entry name" value="ALPHA-SARCOGLYCAN"/>
    <property type="match status" value="1"/>
</dbReference>
<evidence type="ECO:0000256" key="3">
    <source>
        <dbReference type="SAM" id="MobiDB-lite"/>
    </source>
</evidence>
<comment type="caution">
    <text evidence="7">The sequence shown here is derived from an EMBL/GenBank/DDBJ whole genome shotgun (WGS) entry which is preliminary data.</text>
</comment>
<comment type="subcellular location">
    <subcellularLocation>
        <location evidence="1">Membrane</location>
    </subcellularLocation>
</comment>
<sequence>MAGDWSCVFSLAGKFIPDCFSFVVCVASLLGANAEIKLTIPVGRIFTYELMRETFQNDFEPLTKLYGRLYGDPITFKCNLQNFPDLPEWLRFTQRHQYDNGFLYGSPTSPGKNVIETSPCTSGSQYKRQCDTCQCDGHVPALNIRSRCRPIYATNKRSYEVVRHILVIKVVAEKMLPYQAEFFIKLREIEKVLPSSVQDEIRQDLQKLWDTEALEIVNISNALDRGGRVPLPLAGHFEGVYVKVGSEQYFSNCLLMVLRPQHQKQCTAGAKVKAPGGCNFCSIPSNCISWCKTELFDLTKQEPSPPPPTVGPGILESGGEFDPLESPPSVDFFPDYIVTVIVPLIIAIVLCLLLAYIMFGRREGVIQLYHHQTIHGNTDELRNMAGSRRVPPPLSTLPMFNSRTGDESPPLQSDSPSIPLIMAQYDPHSDTLPRK</sequence>
<reference evidence="7 8" key="1">
    <citation type="submission" date="2019-04" db="EMBL/GenBank/DDBJ databases">
        <title>Chromosome genome assembly for Takifugu flavidus.</title>
        <authorList>
            <person name="Xiao S."/>
        </authorList>
    </citation>
    <scope>NUCLEOTIDE SEQUENCE [LARGE SCALE GENOMIC DNA]</scope>
    <source>
        <strain evidence="7">HTHZ2018</strain>
        <tissue evidence="7">Muscle</tissue>
    </source>
</reference>
<organism evidence="7 8">
    <name type="scientific">Takifugu flavidus</name>
    <name type="common">sansaifugu</name>
    <dbReference type="NCBI Taxonomy" id="433684"/>
    <lineage>
        <taxon>Eukaryota</taxon>
        <taxon>Metazoa</taxon>
        <taxon>Chordata</taxon>
        <taxon>Craniata</taxon>
        <taxon>Vertebrata</taxon>
        <taxon>Euteleostomi</taxon>
        <taxon>Actinopterygii</taxon>
        <taxon>Neopterygii</taxon>
        <taxon>Teleostei</taxon>
        <taxon>Neoteleostei</taxon>
        <taxon>Acanthomorphata</taxon>
        <taxon>Eupercaria</taxon>
        <taxon>Tetraodontiformes</taxon>
        <taxon>Tetradontoidea</taxon>
        <taxon>Tetraodontidae</taxon>
        <taxon>Takifugu</taxon>
    </lineage>
</organism>
<keyword evidence="8" id="KW-1185">Reference proteome</keyword>
<dbReference type="InterPro" id="IPR048347">
    <property type="entry name" value="Sarcoglycan_C"/>
</dbReference>
<feature type="region of interest" description="Disordered" evidence="3">
    <location>
        <begin position="386"/>
        <end position="435"/>
    </location>
</feature>
<protein>
    <submittedName>
        <fullName evidence="7">Alpha-sarcoglycan</fullName>
    </submittedName>
</protein>
<dbReference type="Proteomes" id="UP000324091">
    <property type="component" value="Chromosome 1"/>
</dbReference>
<name>A0A5C6PUE3_9TELE</name>
<evidence type="ECO:0000259" key="5">
    <source>
        <dbReference type="Pfam" id="PF05510"/>
    </source>
</evidence>
<dbReference type="Pfam" id="PF20989">
    <property type="entry name" value="Sarcoglycan_2_C"/>
    <property type="match status" value="1"/>
</dbReference>